<dbReference type="PATRIC" id="fig|1121448.10.peg.922"/>
<protein>
    <submittedName>
        <fullName evidence="1">Uncharacterized protein</fullName>
    </submittedName>
</protein>
<gene>
    <name evidence="1" type="ORF">DGI_0922</name>
</gene>
<keyword evidence="2" id="KW-1185">Reference proteome</keyword>
<organism evidence="1 2">
    <name type="scientific">Megalodesulfovibrio gigas (strain ATCC 19364 / DSM 1382 / NCIMB 9332 / VKM B-1759)</name>
    <name type="common">Desulfovibrio gigas</name>
    <dbReference type="NCBI Taxonomy" id="1121448"/>
    <lineage>
        <taxon>Bacteria</taxon>
        <taxon>Pseudomonadati</taxon>
        <taxon>Thermodesulfobacteriota</taxon>
        <taxon>Desulfovibrionia</taxon>
        <taxon>Desulfovibrionales</taxon>
        <taxon>Desulfovibrionaceae</taxon>
        <taxon>Megalodesulfovibrio</taxon>
    </lineage>
</organism>
<dbReference type="RefSeq" id="WP_021759512.1">
    <property type="nucleotide sequence ID" value="NC_022444.1"/>
</dbReference>
<dbReference type="EMBL" id="CP006585">
    <property type="protein sequence ID" value="AGW12810.1"/>
    <property type="molecule type" value="Genomic_DNA"/>
</dbReference>
<dbReference type="STRING" id="1121448.DGI_0922"/>
<sequence>MPPARELIRLGFRVSRLKDWTRDAAVHREIDGIVEEVIRLAKALGEQKAPVNLETEEEVTA</sequence>
<name>T2G894_MEGG1</name>
<accession>T2G894</accession>
<reference evidence="2" key="2">
    <citation type="submission" date="2013-07" db="EMBL/GenBank/DDBJ databases">
        <authorList>
            <person name="Morais-Silva F.O."/>
            <person name="Rezende A.M."/>
            <person name="Pimentel C."/>
            <person name="Resende D.M."/>
            <person name="Santos C.I."/>
            <person name="Clemente C."/>
            <person name="de Oliveira L.M."/>
            <person name="da Silva S.M."/>
            <person name="Costa D.A."/>
            <person name="Varela-Raposo A."/>
            <person name="Horacio E.C.A."/>
            <person name="Matos M."/>
            <person name="Flores O."/>
            <person name="Ruiz J.C."/>
            <person name="Rodrigues-Pousada C."/>
        </authorList>
    </citation>
    <scope>NUCLEOTIDE SEQUENCE [LARGE SCALE GENOMIC DNA]</scope>
    <source>
        <strain evidence="2">ATCC 19364 / DSM 1382 / NCIMB 9332 / VKM B-1759</strain>
    </source>
</reference>
<dbReference type="AlphaFoldDB" id="T2G894"/>
<reference evidence="1 2" key="1">
    <citation type="journal article" date="2013" name="J. Bacteriol.">
        <title>Roles of HynAB and Ech, the only two hydrogenases found in the model sulfate reducer Desulfovibrio gigas.</title>
        <authorList>
            <person name="Morais-Silva F.O."/>
            <person name="Santos C.I."/>
            <person name="Rodrigues R."/>
            <person name="Pereira I.A."/>
            <person name="Rodrigues-Pousada C."/>
        </authorList>
    </citation>
    <scope>NUCLEOTIDE SEQUENCE [LARGE SCALE GENOMIC DNA]</scope>
    <source>
        <strain evidence="2">ATCC 19364 / DSM 1382 / NCIMB 9332 / VKM B-1759</strain>
    </source>
</reference>
<dbReference type="KEGG" id="dgg:DGI_0922"/>
<evidence type="ECO:0000313" key="1">
    <source>
        <dbReference type="EMBL" id="AGW12810.1"/>
    </source>
</evidence>
<proteinExistence type="predicted"/>
<dbReference type="HOGENOM" id="CLU_2914927_0_0_7"/>
<evidence type="ECO:0000313" key="2">
    <source>
        <dbReference type="Proteomes" id="UP000016587"/>
    </source>
</evidence>
<dbReference type="Proteomes" id="UP000016587">
    <property type="component" value="Chromosome"/>
</dbReference>